<comment type="similarity">
    <text evidence="8">Belongs to the MenA family. Type 1 subfamily.</text>
</comment>
<dbReference type="UniPathway" id="UPA00079">
    <property type="reaction ID" value="UER00168"/>
</dbReference>
<dbReference type="CDD" id="cd13962">
    <property type="entry name" value="PT_UbiA_UBIAD1"/>
    <property type="match status" value="1"/>
</dbReference>
<dbReference type="GO" id="GO:0042371">
    <property type="term" value="P:vitamin K biosynthetic process"/>
    <property type="evidence" value="ECO:0007669"/>
    <property type="project" value="TreeGrafter"/>
</dbReference>
<dbReference type="Gene3D" id="1.10.357.140">
    <property type="entry name" value="UbiA prenyltransferase"/>
    <property type="match status" value="1"/>
</dbReference>
<accession>A0A1H2ZJ46</accession>
<dbReference type="PIRSF" id="PIRSF005355">
    <property type="entry name" value="UBIAD1"/>
    <property type="match status" value="1"/>
</dbReference>
<feature type="transmembrane region" description="Helical" evidence="8">
    <location>
        <begin position="176"/>
        <end position="195"/>
    </location>
</feature>
<keyword evidence="7 8" id="KW-0472">Membrane</keyword>
<keyword evidence="2 8" id="KW-0474">Menaquinone biosynthesis</keyword>
<comment type="function">
    <text evidence="8">Conversion of 1,4-dihydroxy-2-naphthoate (DHNA) to demethylmenaquinone (DMK).</text>
</comment>
<comment type="subcellular location">
    <subcellularLocation>
        <location evidence="8">Cell membrane</location>
        <topology evidence="8">Multi-pass membrane protein</topology>
    </subcellularLocation>
    <subcellularLocation>
        <location evidence="1">Membrane</location>
        <topology evidence="1">Multi-pass membrane protein</topology>
    </subcellularLocation>
</comment>
<feature type="transmembrane region" description="Helical" evidence="8">
    <location>
        <begin position="281"/>
        <end position="298"/>
    </location>
</feature>
<dbReference type="Gene3D" id="1.20.120.1780">
    <property type="entry name" value="UbiA prenyltransferase"/>
    <property type="match status" value="1"/>
</dbReference>
<dbReference type="InterPro" id="IPR044878">
    <property type="entry name" value="UbiA_sf"/>
</dbReference>
<evidence type="ECO:0000256" key="9">
    <source>
        <dbReference type="NCBIfam" id="TIGR00751"/>
    </source>
</evidence>
<dbReference type="NCBIfam" id="TIGR00751">
    <property type="entry name" value="menA"/>
    <property type="match status" value="1"/>
</dbReference>
<feature type="transmembrane region" description="Helical" evidence="8">
    <location>
        <begin position="93"/>
        <end position="111"/>
    </location>
</feature>
<dbReference type="GO" id="GO:0046428">
    <property type="term" value="F:1,4-dihydroxy-2-naphthoate polyprenyltransferase activity"/>
    <property type="evidence" value="ECO:0007669"/>
    <property type="project" value="UniProtKB-UniRule"/>
</dbReference>
<keyword evidence="11" id="KW-1185">Reference proteome</keyword>
<feature type="transmembrane region" description="Helical" evidence="8">
    <location>
        <begin position="250"/>
        <end position="269"/>
    </location>
</feature>
<proteinExistence type="inferred from homology"/>
<sequence>MITFHSLYQSARLRSLPLSMSGILLGSAIAYGQGAFRWDIFSLALLTTVLFQVLSDYANDYGDAQKGTDNEHRIGPKRAIQTGAMSLEEMRRVVVVTAVLSAISALSLIVLSFREQWGLALIFTLLGGAAIFAAIRYTVGKSAYGYKGLGDVFVFIFFGWVSVMGSYMLYTQYFDPLVLLPASACGMLSMGVLNLNNMRDIENDQQMGKHTIPVKIGLSLAKYYHYLLIIIAMCLMMLYTVLTLEFRYKALYIIAFVPLVFHLFYVRAVKEPKAFDSQLKVVALSTFLMSVLFFVGKLI</sequence>
<organism evidence="10 11">
    <name type="scientific">Capnocytophaga granulosa</name>
    <dbReference type="NCBI Taxonomy" id="45242"/>
    <lineage>
        <taxon>Bacteria</taxon>
        <taxon>Pseudomonadati</taxon>
        <taxon>Bacteroidota</taxon>
        <taxon>Flavobacteriia</taxon>
        <taxon>Flavobacteriales</taxon>
        <taxon>Flavobacteriaceae</taxon>
        <taxon>Capnocytophaga</taxon>
    </lineage>
</organism>
<evidence type="ECO:0000256" key="3">
    <source>
        <dbReference type="ARBA" id="ARBA00022475"/>
    </source>
</evidence>
<keyword evidence="5 8" id="KW-0812">Transmembrane</keyword>
<dbReference type="Proteomes" id="UP000182771">
    <property type="component" value="Unassembled WGS sequence"/>
</dbReference>
<dbReference type="AlphaFoldDB" id="A0A1H2ZJ46"/>
<dbReference type="Pfam" id="PF01040">
    <property type="entry name" value="UbiA"/>
    <property type="match status" value="1"/>
</dbReference>
<feature type="transmembrane region" description="Helical" evidence="8">
    <location>
        <begin position="117"/>
        <end position="137"/>
    </location>
</feature>
<dbReference type="OrthoDB" id="9767568at2"/>
<dbReference type="GeneID" id="85017172"/>
<evidence type="ECO:0000256" key="6">
    <source>
        <dbReference type="ARBA" id="ARBA00022989"/>
    </source>
</evidence>
<reference evidence="10 11" key="1">
    <citation type="submission" date="2016-10" db="EMBL/GenBank/DDBJ databases">
        <authorList>
            <person name="Varghese N."/>
            <person name="Submissions S."/>
        </authorList>
    </citation>
    <scope>NUCLEOTIDE SEQUENCE [LARGE SCALE GENOMIC DNA]</scope>
    <source>
        <strain evidence="10 11">DSM 11449</strain>
    </source>
</reference>
<dbReference type="InterPro" id="IPR000537">
    <property type="entry name" value="UbiA_prenyltransferase"/>
</dbReference>
<dbReference type="GO" id="GO:0005886">
    <property type="term" value="C:plasma membrane"/>
    <property type="evidence" value="ECO:0007669"/>
    <property type="project" value="UniProtKB-SubCell"/>
</dbReference>
<keyword evidence="6 8" id="KW-1133">Transmembrane helix</keyword>
<evidence type="ECO:0000256" key="4">
    <source>
        <dbReference type="ARBA" id="ARBA00022679"/>
    </source>
</evidence>
<evidence type="ECO:0000256" key="7">
    <source>
        <dbReference type="ARBA" id="ARBA00023136"/>
    </source>
</evidence>
<dbReference type="HAMAP" id="MF_01937">
    <property type="entry name" value="MenA_1"/>
    <property type="match status" value="1"/>
</dbReference>
<keyword evidence="4 8" id="KW-0808">Transferase</keyword>
<comment type="pathway">
    <text evidence="8">Quinol/quinone metabolism; menaquinone biosynthesis; menaquinol from 1,4-dihydroxy-2-naphthoate: step 1/2.</text>
</comment>
<protein>
    <recommendedName>
        <fullName evidence="8 9">1,4-dihydroxy-2-naphthoate octaprenyltransferase</fullName>
        <shortName evidence="8">DHNA-octaprenyltransferase</shortName>
        <ecNumber evidence="8 9">2.5.1.74</ecNumber>
    </recommendedName>
</protein>
<feature type="transmembrane region" description="Helical" evidence="8">
    <location>
        <begin position="223"/>
        <end position="244"/>
    </location>
</feature>
<comment type="caution">
    <text evidence="10">The sequence shown here is derived from an EMBL/GenBank/DDBJ whole genome shotgun (WGS) entry which is preliminary data.</text>
</comment>
<feature type="transmembrane region" description="Helical" evidence="8">
    <location>
        <begin position="149"/>
        <end position="170"/>
    </location>
</feature>
<name>A0A1H2ZJ46_9FLAO</name>
<dbReference type="PANTHER" id="PTHR13929:SF0">
    <property type="entry name" value="UBIA PRENYLTRANSFERASE DOMAIN-CONTAINING PROTEIN 1"/>
    <property type="match status" value="1"/>
</dbReference>
<evidence type="ECO:0000256" key="8">
    <source>
        <dbReference type="HAMAP-Rule" id="MF_01937"/>
    </source>
</evidence>
<evidence type="ECO:0000256" key="5">
    <source>
        <dbReference type="ARBA" id="ARBA00022692"/>
    </source>
</evidence>
<evidence type="ECO:0000256" key="1">
    <source>
        <dbReference type="ARBA" id="ARBA00004141"/>
    </source>
</evidence>
<gene>
    <name evidence="8" type="primary">menA</name>
    <name evidence="10" type="ORF">SAMN05444420_11070</name>
</gene>
<evidence type="ECO:0000256" key="2">
    <source>
        <dbReference type="ARBA" id="ARBA00022428"/>
    </source>
</evidence>
<dbReference type="EMBL" id="FNND01000010">
    <property type="protein sequence ID" value="SDX17522.1"/>
    <property type="molecule type" value="Genomic_DNA"/>
</dbReference>
<evidence type="ECO:0000313" key="10">
    <source>
        <dbReference type="EMBL" id="SDX17522.1"/>
    </source>
</evidence>
<dbReference type="InterPro" id="IPR004657">
    <property type="entry name" value="MenA"/>
</dbReference>
<dbReference type="PANTHER" id="PTHR13929">
    <property type="entry name" value="1,4-DIHYDROXY-2-NAPHTHOATE OCTAPRENYLTRANSFERASE"/>
    <property type="match status" value="1"/>
</dbReference>
<evidence type="ECO:0000313" key="11">
    <source>
        <dbReference type="Proteomes" id="UP000182771"/>
    </source>
</evidence>
<keyword evidence="3 8" id="KW-1003">Cell membrane</keyword>
<comment type="catalytic activity">
    <reaction evidence="8">
        <text>an all-trans-polyprenyl diphosphate + 1,4-dihydroxy-2-naphthoate + H(+) = a 2-demethylmenaquinol + CO2 + diphosphate</text>
        <dbReference type="Rhea" id="RHEA:26478"/>
        <dbReference type="Rhea" id="RHEA-COMP:9563"/>
        <dbReference type="Rhea" id="RHEA-COMP:9564"/>
        <dbReference type="ChEBI" id="CHEBI:11173"/>
        <dbReference type="ChEBI" id="CHEBI:15378"/>
        <dbReference type="ChEBI" id="CHEBI:16526"/>
        <dbReference type="ChEBI" id="CHEBI:33019"/>
        <dbReference type="ChEBI" id="CHEBI:55437"/>
        <dbReference type="ChEBI" id="CHEBI:58914"/>
        <dbReference type="EC" id="2.5.1.74"/>
    </reaction>
</comment>
<dbReference type="GO" id="GO:0009234">
    <property type="term" value="P:menaquinone biosynthetic process"/>
    <property type="evidence" value="ECO:0007669"/>
    <property type="project" value="UniProtKB-UniRule"/>
</dbReference>
<dbReference type="InterPro" id="IPR026046">
    <property type="entry name" value="UBIAD1"/>
</dbReference>
<dbReference type="RefSeq" id="WP_016421236.1">
    <property type="nucleotide sequence ID" value="NZ_FNND01000010.1"/>
</dbReference>
<dbReference type="EC" id="2.5.1.74" evidence="8 9"/>